<evidence type="ECO:0000256" key="5">
    <source>
        <dbReference type="ARBA" id="ARBA00022723"/>
    </source>
</evidence>
<dbReference type="PIRSF" id="PIRSF017184">
    <property type="entry name" value="Nnr"/>
    <property type="match status" value="1"/>
</dbReference>
<evidence type="ECO:0000313" key="23">
    <source>
        <dbReference type="Proteomes" id="UP000281112"/>
    </source>
</evidence>
<dbReference type="GO" id="GO:0046496">
    <property type="term" value="P:nicotinamide nucleotide metabolic process"/>
    <property type="evidence" value="ECO:0007669"/>
    <property type="project" value="UniProtKB-UniRule"/>
</dbReference>
<dbReference type="Gene3D" id="3.40.1190.20">
    <property type="match status" value="1"/>
</dbReference>
<dbReference type="Pfam" id="PF01256">
    <property type="entry name" value="Carb_kinase"/>
    <property type="match status" value="1"/>
</dbReference>
<dbReference type="InterPro" id="IPR036652">
    <property type="entry name" value="YjeF_N_dom_sf"/>
</dbReference>
<dbReference type="Proteomes" id="UP000281112">
    <property type="component" value="Unassembled WGS sequence"/>
</dbReference>
<feature type="binding site" evidence="17">
    <location>
        <position position="321"/>
    </location>
    <ligand>
        <name>(6S)-NADPHX</name>
        <dbReference type="ChEBI" id="CHEBI:64076"/>
    </ligand>
</feature>
<comment type="subunit">
    <text evidence="17">Homotetramer.</text>
</comment>
<evidence type="ECO:0000256" key="9">
    <source>
        <dbReference type="ARBA" id="ARBA00022958"/>
    </source>
</evidence>
<dbReference type="HAMAP" id="MF_01965">
    <property type="entry name" value="NADHX_dehydratase"/>
    <property type="match status" value="1"/>
</dbReference>
<accession>A0A3N9TLB6</accession>
<evidence type="ECO:0000256" key="13">
    <source>
        <dbReference type="ARBA" id="ARBA00023268"/>
    </source>
</evidence>
<feature type="binding site" evidence="17">
    <location>
        <position position="367"/>
    </location>
    <ligand>
        <name>(6S)-NADPHX</name>
        <dbReference type="ChEBI" id="CHEBI:64076"/>
    </ligand>
</feature>
<evidence type="ECO:0000256" key="4">
    <source>
        <dbReference type="ARBA" id="ARBA00009524"/>
    </source>
</evidence>
<comment type="catalytic activity">
    <reaction evidence="15 17 19">
        <text>(6S)-NADHX + ADP = AMP + phosphate + NADH + H(+)</text>
        <dbReference type="Rhea" id="RHEA:32223"/>
        <dbReference type="ChEBI" id="CHEBI:15378"/>
        <dbReference type="ChEBI" id="CHEBI:43474"/>
        <dbReference type="ChEBI" id="CHEBI:57945"/>
        <dbReference type="ChEBI" id="CHEBI:64074"/>
        <dbReference type="ChEBI" id="CHEBI:456215"/>
        <dbReference type="ChEBI" id="CHEBI:456216"/>
        <dbReference type="EC" id="4.2.1.136"/>
    </reaction>
</comment>
<comment type="function">
    <text evidence="14 19">Bifunctional enzyme that catalyzes the epimerization of the S- and R-forms of NAD(P)HX and the dehydration of the S-form of NAD(P)HX at the expense of ADP, which is converted to AMP. This allows the repair of both epimers of NAD(P)HX, a damaged form of NAD(P)H that is a result of enzymatic or heat-dependent hydration.</text>
</comment>
<feature type="binding site" evidence="17">
    <location>
        <position position="260"/>
    </location>
    <ligand>
        <name>(6S)-NADPHX</name>
        <dbReference type="ChEBI" id="CHEBI:64076"/>
    </ligand>
</feature>
<dbReference type="PROSITE" id="PS01049">
    <property type="entry name" value="YJEF_C_1"/>
    <property type="match status" value="1"/>
</dbReference>
<dbReference type="EC" id="5.1.99.6" evidence="19"/>
<evidence type="ECO:0000256" key="17">
    <source>
        <dbReference type="HAMAP-Rule" id="MF_01965"/>
    </source>
</evidence>
<dbReference type="InterPro" id="IPR017953">
    <property type="entry name" value="Carbohydrate_kinase_pred_CS"/>
</dbReference>
<dbReference type="SUPFAM" id="SSF64153">
    <property type="entry name" value="YjeF N-terminal domain-like"/>
    <property type="match status" value="1"/>
</dbReference>
<evidence type="ECO:0000256" key="3">
    <source>
        <dbReference type="ARBA" id="ARBA00006001"/>
    </source>
</evidence>
<comment type="catalytic activity">
    <reaction evidence="16 17 19">
        <text>(6S)-NADPHX + ADP = AMP + phosphate + NADPH + H(+)</text>
        <dbReference type="Rhea" id="RHEA:32235"/>
        <dbReference type="ChEBI" id="CHEBI:15378"/>
        <dbReference type="ChEBI" id="CHEBI:43474"/>
        <dbReference type="ChEBI" id="CHEBI:57783"/>
        <dbReference type="ChEBI" id="CHEBI:64076"/>
        <dbReference type="ChEBI" id="CHEBI:456215"/>
        <dbReference type="ChEBI" id="CHEBI:456216"/>
        <dbReference type="EC" id="4.2.1.136"/>
    </reaction>
</comment>
<feature type="domain" description="YjeF N-terminal" evidence="21">
    <location>
        <begin position="13"/>
        <end position="215"/>
    </location>
</feature>
<dbReference type="Gene3D" id="3.40.50.10260">
    <property type="entry name" value="YjeF N-terminal domain"/>
    <property type="match status" value="1"/>
</dbReference>
<feature type="domain" description="YjeF C-terminal" evidence="20">
    <location>
        <begin position="225"/>
        <end position="490"/>
    </location>
</feature>
<keyword evidence="5 18" id="KW-0479">Metal-binding</keyword>
<name>A0A3N9TLB6_9VIBR</name>
<dbReference type="InterPro" id="IPR000631">
    <property type="entry name" value="CARKD"/>
</dbReference>
<evidence type="ECO:0000256" key="11">
    <source>
        <dbReference type="ARBA" id="ARBA00023235"/>
    </source>
</evidence>
<dbReference type="EC" id="4.2.1.136" evidence="19"/>
<evidence type="ECO:0000256" key="18">
    <source>
        <dbReference type="HAMAP-Rule" id="MF_01966"/>
    </source>
</evidence>
<dbReference type="Pfam" id="PF03853">
    <property type="entry name" value="YjeF_N"/>
    <property type="match status" value="1"/>
</dbReference>
<dbReference type="PROSITE" id="PS01050">
    <property type="entry name" value="YJEF_C_2"/>
    <property type="match status" value="1"/>
</dbReference>
<evidence type="ECO:0000256" key="6">
    <source>
        <dbReference type="ARBA" id="ARBA00022741"/>
    </source>
</evidence>
<dbReference type="CDD" id="cd01171">
    <property type="entry name" value="YXKO-related"/>
    <property type="match status" value="1"/>
</dbReference>
<evidence type="ECO:0000256" key="8">
    <source>
        <dbReference type="ARBA" id="ARBA00022857"/>
    </source>
</evidence>
<dbReference type="PANTHER" id="PTHR12592:SF0">
    <property type="entry name" value="ATP-DEPENDENT (S)-NAD(P)H-HYDRATE DEHYDRATASE"/>
    <property type="match status" value="1"/>
</dbReference>
<feature type="binding site" evidence="18">
    <location>
        <position position="125"/>
    </location>
    <ligand>
        <name>K(+)</name>
        <dbReference type="ChEBI" id="CHEBI:29103"/>
    </ligand>
</feature>
<dbReference type="GO" id="GO:0110051">
    <property type="term" value="P:metabolite repair"/>
    <property type="evidence" value="ECO:0007669"/>
    <property type="project" value="TreeGrafter"/>
</dbReference>
<evidence type="ECO:0000256" key="19">
    <source>
        <dbReference type="PIRNR" id="PIRNR017184"/>
    </source>
</evidence>
<evidence type="ECO:0000259" key="21">
    <source>
        <dbReference type="PROSITE" id="PS51385"/>
    </source>
</evidence>
<keyword evidence="6 17" id="KW-0547">Nucleotide-binding</keyword>
<comment type="similarity">
    <text evidence="18">Belongs to the NnrE/AIBP family.</text>
</comment>
<dbReference type="GO" id="GO:0052855">
    <property type="term" value="F:ADP-dependent NAD(P)H-hydrate dehydratase activity"/>
    <property type="evidence" value="ECO:0007669"/>
    <property type="project" value="UniProtKB-UniRule"/>
</dbReference>
<feature type="binding site" evidence="18">
    <location>
        <begin position="129"/>
        <end position="135"/>
    </location>
    <ligand>
        <name>(6S)-NADPHX</name>
        <dbReference type="ChEBI" id="CHEBI:64076"/>
    </ligand>
</feature>
<comment type="caution">
    <text evidence="18">Lacks conserved residue(s) required for the propagation of feature annotation.</text>
</comment>
<evidence type="ECO:0000256" key="16">
    <source>
        <dbReference type="ARBA" id="ARBA00049209"/>
    </source>
</evidence>
<sequence length="490" mass="51446">MVMPRRLYTAEQVRSGEKLAAKANELRMYYLMERAGQAVFAIGIAQYPGTEHWLVCCGSGNNGGDGYIVANLAKSVGIHVTVWQLGEPKKLTGDAQIAYEHWVQGGGQVESPNSLIPDTVDVVIDGILGTGLTGDVRENAAVIINLINDSRLPVIAIDIPSGLSSDTGVVLGTAIRAEHTVTFIGAKQGLVTGQARDYVGQLHFAGLGVEETFDALHIPSAWVLDNNSLKTELGKRAQSSHKGSHGKGVIIGGGAGMAGASVLASTAALKSGIGMIATISHPNNVMPIIVSQPEVMASGWNENDVIANRLDWCNVVAIGPGLGRDSQAQILYNRVSDTELPKVVDADGLYFLASQPTYDAQRVITPHPGEAAKLLGCSVADVERDRYQAVEDLQHKFGGVVVLKGAGTLICDGEQTFVCCAGNPGMATAGMGDVLTGVVTAFIAQGHNLLEATKLGVLAHSLAADQNAKTYGERGLVASDLFPHLRSLVN</sequence>
<dbReference type="NCBIfam" id="TIGR00197">
    <property type="entry name" value="yjeF_nterm"/>
    <property type="match status" value="1"/>
</dbReference>
<keyword evidence="9 18" id="KW-0630">Potassium</keyword>
<keyword evidence="10 17" id="KW-0520">NAD</keyword>
<keyword evidence="23" id="KW-1185">Reference proteome</keyword>
<protein>
    <recommendedName>
        <fullName evidence="19">Bifunctional NAD(P)H-hydrate repair enzyme</fullName>
    </recommendedName>
    <alternativeName>
        <fullName evidence="19">Nicotinamide nucleotide repair protein</fullName>
    </alternativeName>
    <domain>
        <recommendedName>
            <fullName evidence="19">ADP-dependent (S)-NAD(P)H-hydrate dehydratase</fullName>
            <ecNumber evidence="19">4.2.1.136</ecNumber>
        </recommendedName>
        <alternativeName>
            <fullName evidence="19">ADP-dependent NAD(P)HX dehydratase</fullName>
        </alternativeName>
    </domain>
    <domain>
        <recommendedName>
            <fullName evidence="19">NAD(P)H-hydrate epimerase</fullName>
            <ecNumber evidence="19">5.1.99.6</ecNumber>
        </recommendedName>
    </domain>
</protein>
<feature type="binding site" evidence="17">
    <location>
        <position position="432"/>
    </location>
    <ligand>
        <name>AMP</name>
        <dbReference type="ChEBI" id="CHEBI:456215"/>
    </ligand>
</feature>
<feature type="binding site" evidence="17">
    <location>
        <position position="433"/>
    </location>
    <ligand>
        <name>(6S)-NADPHX</name>
        <dbReference type="ChEBI" id="CHEBI:64076"/>
    </ligand>
</feature>
<comment type="similarity">
    <text evidence="17">Belongs to the NnrD/CARKD family.</text>
</comment>
<dbReference type="OrthoDB" id="9806925at2"/>
<feature type="binding site" evidence="18">
    <location>
        <position position="161"/>
    </location>
    <ligand>
        <name>K(+)</name>
        <dbReference type="ChEBI" id="CHEBI:29103"/>
    </ligand>
</feature>
<evidence type="ECO:0000313" key="22">
    <source>
        <dbReference type="EMBL" id="RQW65139.1"/>
    </source>
</evidence>
<keyword evidence="7 17" id="KW-0067">ATP-binding</keyword>
<dbReference type="FunFam" id="3.40.50.10260:FF:000003">
    <property type="entry name" value="Multifunctional fusion protein"/>
    <property type="match status" value="1"/>
</dbReference>
<evidence type="ECO:0000256" key="14">
    <source>
        <dbReference type="ARBA" id="ARBA00025153"/>
    </source>
</evidence>
<feature type="binding site" evidence="17">
    <location>
        <begin position="404"/>
        <end position="408"/>
    </location>
    <ligand>
        <name>AMP</name>
        <dbReference type="ChEBI" id="CHEBI:456215"/>
    </ligand>
</feature>
<dbReference type="RefSeq" id="WP_124935793.1">
    <property type="nucleotide sequence ID" value="NZ_RJVQ01000001.1"/>
</dbReference>
<dbReference type="SUPFAM" id="SSF53613">
    <property type="entry name" value="Ribokinase-like"/>
    <property type="match status" value="1"/>
</dbReference>
<dbReference type="PANTHER" id="PTHR12592">
    <property type="entry name" value="ATP-DEPENDENT (S)-NAD(P)H-HYDRATE DEHYDRATASE FAMILY MEMBER"/>
    <property type="match status" value="1"/>
</dbReference>
<evidence type="ECO:0000256" key="2">
    <source>
        <dbReference type="ARBA" id="ARBA00000909"/>
    </source>
</evidence>
<evidence type="ECO:0000256" key="15">
    <source>
        <dbReference type="ARBA" id="ARBA00048238"/>
    </source>
</evidence>
<keyword evidence="11 18" id="KW-0413">Isomerase</keyword>
<comment type="catalytic activity">
    <reaction evidence="1 18 19">
        <text>(6R)-NADHX = (6S)-NADHX</text>
        <dbReference type="Rhea" id="RHEA:32215"/>
        <dbReference type="ChEBI" id="CHEBI:64074"/>
        <dbReference type="ChEBI" id="CHEBI:64075"/>
        <dbReference type="EC" id="5.1.99.6"/>
    </reaction>
</comment>
<comment type="function">
    <text evidence="17">Catalyzes the dehydration of the S-form of NAD(P)HX at the expense of ADP, which is converted to AMP. Together with NAD(P)HX epimerase, which catalyzes the epimerization of the S- and R-forms, the enzyme allows the repair of both epimers of NAD(P)HX, a damaged form of NAD(P)H that is a result of enzymatic or heat-dependent hydration.</text>
</comment>
<dbReference type="NCBIfam" id="TIGR00196">
    <property type="entry name" value="yjeF_cterm"/>
    <property type="match status" value="1"/>
</dbReference>
<dbReference type="GO" id="GO:0052856">
    <property type="term" value="F:NAD(P)HX epimerase activity"/>
    <property type="evidence" value="ECO:0007669"/>
    <property type="project" value="UniProtKB-UniRule"/>
</dbReference>
<comment type="cofactor">
    <cofactor evidence="18 19">
        <name>K(+)</name>
        <dbReference type="ChEBI" id="CHEBI:29103"/>
    </cofactor>
    <text evidence="18 19">Binds 1 potassium ion per subunit.</text>
</comment>
<organism evidence="22 23">
    <name type="scientific">Vibrio viridaestus</name>
    <dbReference type="NCBI Taxonomy" id="2487322"/>
    <lineage>
        <taxon>Bacteria</taxon>
        <taxon>Pseudomonadati</taxon>
        <taxon>Pseudomonadota</taxon>
        <taxon>Gammaproteobacteria</taxon>
        <taxon>Vibrionales</taxon>
        <taxon>Vibrionaceae</taxon>
        <taxon>Vibrio</taxon>
    </lineage>
</organism>
<dbReference type="InterPro" id="IPR029056">
    <property type="entry name" value="Ribokinase-like"/>
</dbReference>
<dbReference type="HAMAP" id="MF_01966">
    <property type="entry name" value="NADHX_epimerase"/>
    <property type="match status" value="1"/>
</dbReference>
<comment type="cofactor">
    <cofactor evidence="17">
        <name>Mg(2+)</name>
        <dbReference type="ChEBI" id="CHEBI:18420"/>
    </cofactor>
</comment>
<dbReference type="GO" id="GO:0046872">
    <property type="term" value="F:metal ion binding"/>
    <property type="evidence" value="ECO:0007669"/>
    <property type="project" value="UniProtKB-UniRule"/>
</dbReference>
<comment type="catalytic activity">
    <reaction evidence="2 18 19">
        <text>(6R)-NADPHX = (6S)-NADPHX</text>
        <dbReference type="Rhea" id="RHEA:32227"/>
        <dbReference type="ChEBI" id="CHEBI:64076"/>
        <dbReference type="ChEBI" id="CHEBI:64077"/>
        <dbReference type="EC" id="5.1.99.6"/>
    </reaction>
</comment>
<evidence type="ECO:0000256" key="12">
    <source>
        <dbReference type="ARBA" id="ARBA00023239"/>
    </source>
</evidence>
<evidence type="ECO:0000256" key="1">
    <source>
        <dbReference type="ARBA" id="ARBA00000013"/>
    </source>
</evidence>
<comment type="similarity">
    <text evidence="3 19">In the N-terminal section; belongs to the NnrE/AIBP family.</text>
</comment>
<dbReference type="PROSITE" id="PS51385">
    <property type="entry name" value="YJEF_N"/>
    <property type="match status" value="1"/>
</dbReference>
<dbReference type="EMBL" id="RJVQ01000001">
    <property type="protein sequence ID" value="RQW65139.1"/>
    <property type="molecule type" value="Genomic_DNA"/>
</dbReference>
<keyword evidence="8 17" id="KW-0521">NADP</keyword>
<feature type="binding site" evidence="18">
    <location>
        <position position="62"/>
    </location>
    <ligand>
        <name>K(+)</name>
        <dbReference type="ChEBI" id="CHEBI:29103"/>
    </ligand>
</feature>
<evidence type="ECO:0000256" key="10">
    <source>
        <dbReference type="ARBA" id="ARBA00023027"/>
    </source>
</evidence>
<comment type="similarity">
    <text evidence="4 19">In the C-terminal section; belongs to the NnrD/CARKD family.</text>
</comment>
<gene>
    <name evidence="17" type="primary">nnrD</name>
    <name evidence="18" type="synonym">nnrE</name>
    <name evidence="22" type="ORF">EES38_03645</name>
</gene>
<reference evidence="22 23" key="1">
    <citation type="submission" date="2018-11" db="EMBL/GenBank/DDBJ databases">
        <title>Vibrio LJC006 sp. nov., isolated from seawater during the bloom of the enteromorpha.</title>
        <authorList>
            <person name="Liang J."/>
        </authorList>
    </citation>
    <scope>NUCLEOTIDE SEQUENCE [LARGE SCALE GENOMIC DNA]</scope>
    <source>
        <strain evidence="22 23">LJC006</strain>
    </source>
</reference>
<dbReference type="GO" id="GO:0005524">
    <property type="term" value="F:ATP binding"/>
    <property type="evidence" value="ECO:0007669"/>
    <property type="project" value="UniProtKB-UniRule"/>
</dbReference>
<proteinExistence type="inferred from homology"/>
<evidence type="ECO:0000256" key="7">
    <source>
        <dbReference type="ARBA" id="ARBA00022840"/>
    </source>
</evidence>
<dbReference type="AlphaFoldDB" id="A0A3N9TLB6"/>
<feature type="binding site" evidence="18">
    <location>
        <begin position="61"/>
        <end position="65"/>
    </location>
    <ligand>
        <name>(6S)-NADPHX</name>
        <dbReference type="ChEBI" id="CHEBI:64076"/>
    </ligand>
</feature>
<keyword evidence="12 17" id="KW-0456">Lyase</keyword>
<keyword evidence="13" id="KW-0511">Multifunctional enzyme</keyword>
<evidence type="ECO:0000259" key="20">
    <source>
        <dbReference type="PROSITE" id="PS51383"/>
    </source>
</evidence>
<comment type="function">
    <text evidence="18">Catalyzes the epimerization of the S- and R-forms of NAD(P)HX, a damaged form of NAD(P)H that is a result of enzymatic or heat-dependent hydration. This is a prerequisite for the S-specific NAD(P)H-hydrate dehydratase to allow the repair of both epimers of NAD(P)HX.</text>
</comment>
<dbReference type="InterPro" id="IPR004443">
    <property type="entry name" value="YjeF_N_dom"/>
</dbReference>
<dbReference type="InterPro" id="IPR030677">
    <property type="entry name" value="Nnr"/>
</dbReference>
<comment type="caution">
    <text evidence="22">The sequence shown here is derived from an EMBL/GenBank/DDBJ whole genome shotgun (WGS) entry which is preliminary data.</text>
</comment>
<feature type="binding site" evidence="18">
    <location>
        <position position="158"/>
    </location>
    <ligand>
        <name>(6S)-NADPHX</name>
        <dbReference type="ChEBI" id="CHEBI:64076"/>
    </ligand>
</feature>
<dbReference type="PROSITE" id="PS51383">
    <property type="entry name" value="YJEF_C_3"/>
    <property type="match status" value="1"/>
</dbReference>